<keyword evidence="1" id="KW-0548">Nucleotidyltransferase</keyword>
<comment type="catalytic activity">
    <reaction evidence="1">
        <text>RNA(n) + a ribonucleoside 5'-triphosphate = RNA(n+1) + diphosphate</text>
        <dbReference type="Rhea" id="RHEA:21248"/>
        <dbReference type="Rhea" id="RHEA-COMP:14527"/>
        <dbReference type="Rhea" id="RHEA-COMP:17342"/>
        <dbReference type="ChEBI" id="CHEBI:33019"/>
        <dbReference type="ChEBI" id="CHEBI:61557"/>
        <dbReference type="ChEBI" id="CHEBI:140395"/>
        <dbReference type="EC" id="2.7.7.48"/>
    </reaction>
</comment>
<dbReference type="PANTHER" id="PTHR23079">
    <property type="entry name" value="RNA-DEPENDENT RNA POLYMERASE"/>
    <property type="match status" value="1"/>
</dbReference>
<keyword evidence="1" id="KW-0808">Transferase</keyword>
<dbReference type="Pfam" id="PF05183">
    <property type="entry name" value="RdRP"/>
    <property type="match status" value="1"/>
</dbReference>
<feature type="domain" description="RdRP-like PH" evidence="3">
    <location>
        <begin position="126"/>
        <end position="271"/>
    </location>
</feature>
<name>A0A5N6Z3L9_9EURO</name>
<dbReference type="PANTHER" id="PTHR23079:SF17">
    <property type="entry name" value="RNA-DEPENDENT RNA POLYMERASE"/>
    <property type="match status" value="1"/>
</dbReference>
<evidence type="ECO:0000259" key="2">
    <source>
        <dbReference type="Pfam" id="PF05183"/>
    </source>
</evidence>
<dbReference type="GO" id="GO:0031380">
    <property type="term" value="C:nuclear RNA-directed RNA polymerase complex"/>
    <property type="evidence" value="ECO:0007669"/>
    <property type="project" value="TreeGrafter"/>
</dbReference>
<evidence type="ECO:0000256" key="1">
    <source>
        <dbReference type="RuleBase" id="RU363098"/>
    </source>
</evidence>
<keyword evidence="1" id="KW-0694">RNA-binding</keyword>
<dbReference type="InterPro" id="IPR057596">
    <property type="entry name" value="RDRP_core"/>
</dbReference>
<reference evidence="5" key="1">
    <citation type="submission" date="2019-04" db="EMBL/GenBank/DDBJ databases">
        <title>Friends and foes A comparative genomics studyof 23 Aspergillus species from section Flavi.</title>
        <authorList>
            <consortium name="DOE Joint Genome Institute"/>
            <person name="Kjaerbolling I."/>
            <person name="Vesth T."/>
            <person name="Frisvad J.C."/>
            <person name="Nybo J.L."/>
            <person name="Theobald S."/>
            <person name="Kildgaard S."/>
            <person name="Isbrandt T."/>
            <person name="Kuo A."/>
            <person name="Sato A."/>
            <person name="Lyhne E.K."/>
            <person name="Kogle M.E."/>
            <person name="Wiebenga A."/>
            <person name="Kun R.S."/>
            <person name="Lubbers R.J."/>
            <person name="Makela M.R."/>
            <person name="Barry K."/>
            <person name="Chovatia M."/>
            <person name="Clum A."/>
            <person name="Daum C."/>
            <person name="Haridas S."/>
            <person name="He G."/>
            <person name="LaButti K."/>
            <person name="Lipzen A."/>
            <person name="Mondo S."/>
            <person name="Riley R."/>
            <person name="Salamov A."/>
            <person name="Simmons B.A."/>
            <person name="Magnuson J.K."/>
            <person name="Henrissat B."/>
            <person name="Mortensen U.H."/>
            <person name="Larsen T.O."/>
            <person name="Devries R.P."/>
            <person name="Grigoriev I.V."/>
            <person name="Machida M."/>
            <person name="Baker S.E."/>
            <person name="Andersen M.R."/>
        </authorList>
    </citation>
    <scope>NUCLEOTIDE SEQUENCE [LARGE SCALE GENOMIC DNA]</scope>
    <source>
        <strain evidence="5">CBS 553.77</strain>
    </source>
</reference>
<dbReference type="EC" id="2.7.7.48" evidence="1"/>
<organism evidence="4 5">
    <name type="scientific">Aspergillus coremiiformis</name>
    <dbReference type="NCBI Taxonomy" id="138285"/>
    <lineage>
        <taxon>Eukaryota</taxon>
        <taxon>Fungi</taxon>
        <taxon>Dikarya</taxon>
        <taxon>Ascomycota</taxon>
        <taxon>Pezizomycotina</taxon>
        <taxon>Eurotiomycetes</taxon>
        <taxon>Eurotiomycetidae</taxon>
        <taxon>Eurotiales</taxon>
        <taxon>Aspergillaceae</taxon>
        <taxon>Aspergillus</taxon>
        <taxon>Aspergillus subgen. Circumdati</taxon>
    </lineage>
</organism>
<accession>A0A5N6Z3L9</accession>
<protein>
    <recommendedName>
        <fullName evidence="1">RNA-dependent RNA polymerase</fullName>
        <ecNumber evidence="1">2.7.7.48</ecNumber>
    </recommendedName>
</protein>
<evidence type="ECO:0000313" key="4">
    <source>
        <dbReference type="EMBL" id="KAE8352264.1"/>
    </source>
</evidence>
<dbReference type="Proteomes" id="UP000327118">
    <property type="component" value="Unassembled WGS sequence"/>
</dbReference>
<keyword evidence="1" id="KW-0696">RNA-directed RNA polymerase</keyword>
<gene>
    <name evidence="4" type="ORF">BDV28DRAFT_161883</name>
</gene>
<dbReference type="InterPro" id="IPR057503">
    <property type="entry name" value="PH_RdRP"/>
</dbReference>
<dbReference type="Pfam" id="PF25358">
    <property type="entry name" value="PH_fung_RdRP"/>
    <property type="match status" value="1"/>
</dbReference>
<dbReference type="InterPro" id="IPR007855">
    <property type="entry name" value="RDRP"/>
</dbReference>
<dbReference type="CDD" id="cd00590">
    <property type="entry name" value="RRM_SF"/>
    <property type="match status" value="1"/>
</dbReference>
<dbReference type="GO" id="GO:0003968">
    <property type="term" value="F:RNA-directed RNA polymerase activity"/>
    <property type="evidence" value="ECO:0007669"/>
    <property type="project" value="UniProtKB-KW"/>
</dbReference>
<sequence>MEVFVHNVPADLNQHGFKRELEPFMKLLHIRDFICDKPRKKRFGWITFLHSKDGESFLEKHGEQGLPSSFPSRSSQAKSNLKLMGVDVFCKQSKYPPKPFAIRTLEHEAEERVKDSRQRPEESIVFDMREYSCGRCDFVGDQLAYSPEVQWPKTGTLKFKKRSLMVDMIDKCQIRIPLATIISLVYSTDAILTVTLSDVPFFFQLSSAKVDFLLASLVLGSSPQAAVQAPPSRTRLCSLGERHENAVGQCLVYQFKVSAVDFISKVEKLKEWEITIYRHSLTTASSLVAPQAVPAELRNLQIELAEYTRNGHLPFGVLFQLQALAQNAYLHPATVRELAKRLRTMFAEDKTTERDITTVNAIRKLFVMIGWPYPGDNPSDYDVDSLVAALAESQREIQNGLPYRQGLYKETPNTAKIHRVNVTPTRITLHGPEMEPLNRILRKFPNHHEYFIRVQFCDENGDDLLFSAQISYAQIFERFKTVLTSGIQIAGRTYNFLGFSHSSLRSHAVWFSSPFIDDNYNMQTYFSIISAIGKFGDITSPARCAARIGQAFTETPFMLPLNKHEFQISTIEDLTSPDGARIFSDGVGAISQDVAERIWDHIPLKRGSPTCFQIRLGGAKGMLATDVRQAFGHILIRPSMIKFKSKDMQSLEICNMASKPYPMVLNRQVIKILEDMGAPEGWFFRMQDEELQRLRTITASTERSANFLRDKSIAECIGLYRLYQYCYWTSLDYKKDGFLRSIVEAVVLRELRLLKHKARIPVRKGMTLYGVIDETGYLKEDEVYVTFDTMGGRYAKPPGPGRILVTRSPALHDGDIQCAQNVLPPEGHALRHHRNCIVFSQKGSRDLPSQLSGGDLDGDLYHIIWDPDLTSVDTFAPADYPHPKAVDIGRVVGVADMAGFFVEFMRSDILGMIAVRHMVLADQSKQGTRDPECRVLAELHSTAVDFSKTGIPVNIKDMPRGNRYRPDFLAPGPQTRLYSKSKIGLEQHVSHANYDDNDYSDDKEEAYRYYKSEKILGKLYRAIDEQNIWLKHVRSDTDRNDKAFWNEFIEDCTQRYKPLALMSREKYVEEARRIRAAYNDALISAMDSYSDHPTKPISELEVVISSIINRKGVPTRRQRDRSDKLRDEFDRIATWITGIMRRQGGADSKPDGLELTLSCLYLGIQGSDSDRRREIYGELKSFTVVAACALLAEMEYCEKGRSSKCSLM</sequence>
<evidence type="ECO:0000313" key="5">
    <source>
        <dbReference type="Proteomes" id="UP000327118"/>
    </source>
</evidence>
<dbReference type="GO" id="GO:0003723">
    <property type="term" value="F:RNA binding"/>
    <property type="evidence" value="ECO:0007669"/>
    <property type="project" value="UniProtKB-KW"/>
</dbReference>
<keyword evidence="5" id="KW-1185">Reference proteome</keyword>
<comment type="similarity">
    <text evidence="1">Belongs to the RdRP family.</text>
</comment>
<proteinExistence type="inferred from homology"/>
<feature type="domain" description="RDRP core" evidence="2">
    <location>
        <begin position="422"/>
        <end position="1023"/>
    </location>
</feature>
<dbReference type="AlphaFoldDB" id="A0A5N6Z3L9"/>
<dbReference type="EMBL" id="ML739136">
    <property type="protein sequence ID" value="KAE8352264.1"/>
    <property type="molecule type" value="Genomic_DNA"/>
</dbReference>
<dbReference type="GO" id="GO:0030422">
    <property type="term" value="P:siRNA processing"/>
    <property type="evidence" value="ECO:0007669"/>
    <property type="project" value="TreeGrafter"/>
</dbReference>
<evidence type="ECO:0000259" key="3">
    <source>
        <dbReference type="Pfam" id="PF25358"/>
    </source>
</evidence>
<dbReference type="OrthoDB" id="6513042at2759"/>